<feature type="domain" description="AMP-binding enzyme C-terminal" evidence="4">
    <location>
        <begin position="445"/>
        <end position="522"/>
    </location>
</feature>
<dbReference type="InterPro" id="IPR000873">
    <property type="entry name" value="AMP-dep_synth/lig_dom"/>
</dbReference>
<keyword evidence="2" id="KW-0436">Ligase</keyword>
<dbReference type="EMBL" id="ML992722">
    <property type="protein sequence ID" value="KAF2206416.1"/>
    <property type="molecule type" value="Genomic_DNA"/>
</dbReference>
<comment type="similarity">
    <text evidence="1">Belongs to the ATP-dependent AMP-binding enzyme family.</text>
</comment>
<dbReference type="Gene3D" id="3.30.300.30">
    <property type="match status" value="1"/>
</dbReference>
<evidence type="ECO:0000313" key="6">
    <source>
        <dbReference type="Proteomes" id="UP000799539"/>
    </source>
</evidence>
<feature type="domain" description="AMP-dependent synthetase/ligase" evidence="3">
    <location>
        <begin position="20"/>
        <end position="389"/>
    </location>
</feature>
<evidence type="ECO:0008006" key="7">
    <source>
        <dbReference type="Google" id="ProtNLM"/>
    </source>
</evidence>
<sequence length="551" mass="59679">MDYTSFILSNPPDNVNNLIFVDADKPERRMTWREYVSGVKRIAVGLQSAGISEQECVALVSENDIYIAVLGDGVVAAGAIFASPPAAASHRELVSALRVARVGWIFAEATHLERVSAAASECGIGAERIFLFDPPNAEEGVQTEPLAVQAQRSFSALNACKEEEYSNPNVGKNPELLIASRLYTSGTTGDAKAAEVSHAATLERMQDVSWGLGVEAKNLHFIGMHHVSGTIMRQKAAAAKQCMMVTRAHEPSHIVDLIKKHQIQATILPPRTMIAINRLVQDGVRNKEDFASLKFVNIGGSSVTNQSLDAFKSNLPERTTLQPSYGSTECGMASRAAWTDLKNYESDGYVGIVAPGAQVKVVEPDTDAVLASGEDGEICVASTSMFNGYCGNEEATKSSLLFDSDGKRWFRTGDKGKLNAKNEVYITGRYKEVFKVGTEEVAPVEVETCLMQHPAVKDAAVAKAPDRNDKSYNEVKAYIVRQDNADVCPQTIVDYVAADLSAHKAPTGGVVFTESIPRNAMKKVVRRDLDDIPVLPGSAEYLTVTTFRTKA</sequence>
<evidence type="ECO:0000256" key="1">
    <source>
        <dbReference type="ARBA" id="ARBA00006432"/>
    </source>
</evidence>
<evidence type="ECO:0000313" key="5">
    <source>
        <dbReference type="EMBL" id="KAF2206416.1"/>
    </source>
</evidence>
<gene>
    <name evidence="5" type="ORF">CERZMDRAFT_115771</name>
</gene>
<accession>A0A6A6EYD8</accession>
<dbReference type="Pfam" id="PF13193">
    <property type="entry name" value="AMP-binding_C"/>
    <property type="match status" value="1"/>
</dbReference>
<dbReference type="Proteomes" id="UP000799539">
    <property type="component" value="Unassembled WGS sequence"/>
</dbReference>
<dbReference type="GO" id="GO:0016405">
    <property type="term" value="F:CoA-ligase activity"/>
    <property type="evidence" value="ECO:0007669"/>
    <property type="project" value="TreeGrafter"/>
</dbReference>
<dbReference type="Gene3D" id="3.40.50.12780">
    <property type="entry name" value="N-terminal domain of ligase-like"/>
    <property type="match status" value="1"/>
</dbReference>
<dbReference type="PANTHER" id="PTHR24096:SF149">
    <property type="entry name" value="AMP-BINDING DOMAIN-CONTAINING PROTEIN-RELATED"/>
    <property type="match status" value="1"/>
</dbReference>
<dbReference type="GO" id="GO:0019748">
    <property type="term" value="P:secondary metabolic process"/>
    <property type="evidence" value="ECO:0007669"/>
    <property type="project" value="TreeGrafter"/>
</dbReference>
<dbReference type="AlphaFoldDB" id="A0A6A6EYD8"/>
<evidence type="ECO:0000256" key="2">
    <source>
        <dbReference type="ARBA" id="ARBA00022598"/>
    </source>
</evidence>
<dbReference type="SUPFAM" id="SSF56801">
    <property type="entry name" value="Acetyl-CoA synthetase-like"/>
    <property type="match status" value="1"/>
</dbReference>
<evidence type="ECO:0000259" key="3">
    <source>
        <dbReference type="Pfam" id="PF00501"/>
    </source>
</evidence>
<dbReference type="InterPro" id="IPR025110">
    <property type="entry name" value="AMP-bd_C"/>
</dbReference>
<dbReference type="OrthoDB" id="288590at2759"/>
<proteinExistence type="inferred from homology"/>
<keyword evidence="6" id="KW-1185">Reference proteome</keyword>
<dbReference type="InterPro" id="IPR045851">
    <property type="entry name" value="AMP-bd_C_sf"/>
</dbReference>
<name>A0A6A6EYD8_9PEZI</name>
<organism evidence="5 6">
    <name type="scientific">Cercospora zeae-maydis SCOH1-5</name>
    <dbReference type="NCBI Taxonomy" id="717836"/>
    <lineage>
        <taxon>Eukaryota</taxon>
        <taxon>Fungi</taxon>
        <taxon>Dikarya</taxon>
        <taxon>Ascomycota</taxon>
        <taxon>Pezizomycotina</taxon>
        <taxon>Dothideomycetes</taxon>
        <taxon>Dothideomycetidae</taxon>
        <taxon>Mycosphaerellales</taxon>
        <taxon>Mycosphaerellaceae</taxon>
        <taxon>Cercospora</taxon>
    </lineage>
</organism>
<protein>
    <recommendedName>
        <fullName evidence="7">AMP-dependent synthetase/ligase domain-containing protein</fullName>
    </recommendedName>
</protein>
<dbReference type="Pfam" id="PF00501">
    <property type="entry name" value="AMP-binding"/>
    <property type="match status" value="1"/>
</dbReference>
<dbReference type="PANTHER" id="PTHR24096">
    <property type="entry name" value="LONG-CHAIN-FATTY-ACID--COA LIGASE"/>
    <property type="match status" value="1"/>
</dbReference>
<evidence type="ECO:0000259" key="4">
    <source>
        <dbReference type="Pfam" id="PF13193"/>
    </source>
</evidence>
<dbReference type="InterPro" id="IPR042099">
    <property type="entry name" value="ANL_N_sf"/>
</dbReference>
<reference evidence="5" key="1">
    <citation type="journal article" date="2020" name="Stud. Mycol.">
        <title>101 Dothideomycetes genomes: a test case for predicting lifestyles and emergence of pathogens.</title>
        <authorList>
            <person name="Haridas S."/>
            <person name="Albert R."/>
            <person name="Binder M."/>
            <person name="Bloem J."/>
            <person name="Labutti K."/>
            <person name="Salamov A."/>
            <person name="Andreopoulos B."/>
            <person name="Baker S."/>
            <person name="Barry K."/>
            <person name="Bills G."/>
            <person name="Bluhm B."/>
            <person name="Cannon C."/>
            <person name="Castanera R."/>
            <person name="Culley D."/>
            <person name="Daum C."/>
            <person name="Ezra D."/>
            <person name="Gonzalez J."/>
            <person name="Henrissat B."/>
            <person name="Kuo A."/>
            <person name="Liang C."/>
            <person name="Lipzen A."/>
            <person name="Lutzoni F."/>
            <person name="Magnuson J."/>
            <person name="Mondo S."/>
            <person name="Nolan M."/>
            <person name="Ohm R."/>
            <person name="Pangilinan J."/>
            <person name="Park H.-J."/>
            <person name="Ramirez L."/>
            <person name="Alfaro M."/>
            <person name="Sun H."/>
            <person name="Tritt A."/>
            <person name="Yoshinaga Y."/>
            <person name="Zwiers L.-H."/>
            <person name="Turgeon B."/>
            <person name="Goodwin S."/>
            <person name="Spatafora J."/>
            <person name="Crous P."/>
            <person name="Grigoriev I."/>
        </authorList>
    </citation>
    <scope>NUCLEOTIDE SEQUENCE</scope>
    <source>
        <strain evidence="5">SCOH1-5</strain>
    </source>
</reference>